<protein>
    <submittedName>
        <fullName evidence="6">DoxX family protein</fullName>
    </submittedName>
</protein>
<dbReference type="Pfam" id="PF13564">
    <property type="entry name" value="DoxX_2"/>
    <property type="match status" value="1"/>
</dbReference>
<dbReference type="EMBL" id="JBHTCJ010000001">
    <property type="protein sequence ID" value="MFC7340333.1"/>
    <property type="molecule type" value="Genomic_DNA"/>
</dbReference>
<keyword evidence="2 5" id="KW-0812">Transmembrane</keyword>
<name>A0ABW2LG81_9PSEU</name>
<evidence type="ECO:0000256" key="2">
    <source>
        <dbReference type="ARBA" id="ARBA00022692"/>
    </source>
</evidence>
<evidence type="ECO:0000313" key="6">
    <source>
        <dbReference type="EMBL" id="MFC7340333.1"/>
    </source>
</evidence>
<reference evidence="7" key="1">
    <citation type="journal article" date="2019" name="Int. J. Syst. Evol. Microbiol.">
        <title>The Global Catalogue of Microorganisms (GCM) 10K type strain sequencing project: providing services to taxonomists for standard genome sequencing and annotation.</title>
        <authorList>
            <consortium name="The Broad Institute Genomics Platform"/>
            <consortium name="The Broad Institute Genome Sequencing Center for Infectious Disease"/>
            <person name="Wu L."/>
            <person name="Ma J."/>
        </authorList>
    </citation>
    <scope>NUCLEOTIDE SEQUENCE [LARGE SCALE GENOMIC DNA]</scope>
    <source>
        <strain evidence="7">WLHS5</strain>
    </source>
</reference>
<accession>A0ABW2LG81</accession>
<comment type="subcellular location">
    <subcellularLocation>
        <location evidence="1">Membrane</location>
        <topology evidence="1">Multi-pass membrane protein</topology>
    </subcellularLocation>
</comment>
<dbReference type="InterPro" id="IPR032808">
    <property type="entry name" value="DoxX"/>
</dbReference>
<keyword evidence="4 5" id="KW-0472">Membrane</keyword>
<evidence type="ECO:0000256" key="3">
    <source>
        <dbReference type="ARBA" id="ARBA00022989"/>
    </source>
</evidence>
<proteinExistence type="predicted"/>
<organism evidence="6 7">
    <name type="scientific">Saccharopolyspora griseoalba</name>
    <dbReference type="NCBI Taxonomy" id="1431848"/>
    <lineage>
        <taxon>Bacteria</taxon>
        <taxon>Bacillati</taxon>
        <taxon>Actinomycetota</taxon>
        <taxon>Actinomycetes</taxon>
        <taxon>Pseudonocardiales</taxon>
        <taxon>Pseudonocardiaceae</taxon>
        <taxon>Saccharopolyspora</taxon>
    </lineage>
</organism>
<keyword evidence="3 5" id="KW-1133">Transmembrane helix</keyword>
<keyword evidence="7" id="KW-1185">Reference proteome</keyword>
<dbReference type="RefSeq" id="WP_380664046.1">
    <property type="nucleotide sequence ID" value="NZ_JBHTCJ010000001.1"/>
</dbReference>
<evidence type="ECO:0000256" key="4">
    <source>
        <dbReference type="ARBA" id="ARBA00023136"/>
    </source>
</evidence>
<dbReference type="Proteomes" id="UP001596504">
    <property type="component" value="Unassembled WGS sequence"/>
</dbReference>
<sequence>MVAALLCAVASVADLAGWRYPLREANRNGVSRWWVRPLGVVLGAGAVGLVTGLVVPVVGVVAAAGLVVHVRARNWDVRGWAVFFAASVGALVCSW</sequence>
<comment type="caution">
    <text evidence="6">The sequence shown here is derived from an EMBL/GenBank/DDBJ whole genome shotgun (WGS) entry which is preliminary data.</text>
</comment>
<gene>
    <name evidence="6" type="ORF">ACFQRI_02835</name>
</gene>
<evidence type="ECO:0000256" key="1">
    <source>
        <dbReference type="ARBA" id="ARBA00004141"/>
    </source>
</evidence>
<evidence type="ECO:0000313" key="7">
    <source>
        <dbReference type="Proteomes" id="UP001596504"/>
    </source>
</evidence>
<feature type="transmembrane region" description="Helical" evidence="5">
    <location>
        <begin position="39"/>
        <end position="68"/>
    </location>
</feature>
<evidence type="ECO:0000256" key="5">
    <source>
        <dbReference type="SAM" id="Phobius"/>
    </source>
</evidence>